<dbReference type="GO" id="GO:0005886">
    <property type="term" value="C:plasma membrane"/>
    <property type="evidence" value="ECO:0007669"/>
    <property type="project" value="UniProtKB-SubCell"/>
</dbReference>
<evidence type="ECO:0000256" key="6">
    <source>
        <dbReference type="ARBA" id="ARBA00023136"/>
    </source>
</evidence>
<dbReference type="PROSITE" id="PS50928">
    <property type="entry name" value="ABC_TM1"/>
    <property type="match status" value="1"/>
</dbReference>
<feature type="domain" description="ABC transmembrane type-1" evidence="8">
    <location>
        <begin position="78"/>
        <end position="272"/>
    </location>
</feature>
<comment type="caution">
    <text evidence="9">The sequence shown here is derived from an EMBL/GenBank/DDBJ whole genome shotgun (WGS) entry which is preliminary data.</text>
</comment>
<evidence type="ECO:0000259" key="8">
    <source>
        <dbReference type="PROSITE" id="PS50928"/>
    </source>
</evidence>
<dbReference type="OrthoDB" id="157184at2"/>
<evidence type="ECO:0000256" key="4">
    <source>
        <dbReference type="ARBA" id="ARBA00022692"/>
    </source>
</evidence>
<dbReference type="PANTHER" id="PTHR43744">
    <property type="entry name" value="ABC TRANSPORTER PERMEASE PROTEIN MG189-RELATED-RELATED"/>
    <property type="match status" value="1"/>
</dbReference>
<keyword evidence="4 7" id="KW-0812">Transmembrane</keyword>
<comment type="subcellular location">
    <subcellularLocation>
        <location evidence="1">Cell membrane</location>
        <topology evidence="1">Multi-pass membrane protein</topology>
    </subcellularLocation>
</comment>
<evidence type="ECO:0000256" key="2">
    <source>
        <dbReference type="ARBA" id="ARBA00022448"/>
    </source>
</evidence>
<keyword evidence="6 7" id="KW-0472">Membrane</keyword>
<evidence type="ECO:0000256" key="3">
    <source>
        <dbReference type="ARBA" id="ARBA00022475"/>
    </source>
</evidence>
<keyword evidence="3" id="KW-1003">Cell membrane</keyword>
<dbReference type="Gene3D" id="1.10.3720.10">
    <property type="entry name" value="MetI-like"/>
    <property type="match status" value="1"/>
</dbReference>
<dbReference type="CDD" id="cd06261">
    <property type="entry name" value="TM_PBP2"/>
    <property type="match status" value="1"/>
</dbReference>
<feature type="transmembrane region" description="Helical" evidence="7">
    <location>
        <begin position="113"/>
        <end position="133"/>
    </location>
</feature>
<dbReference type="PANTHER" id="PTHR43744:SF9">
    <property type="entry name" value="POLYGALACTURONAN_RHAMNOGALACTURONAN TRANSPORT SYSTEM PERMEASE PROTEIN YTCP"/>
    <property type="match status" value="1"/>
</dbReference>
<dbReference type="RefSeq" id="WP_076324238.1">
    <property type="nucleotide sequence ID" value="NZ_JBCMXI010000001.1"/>
</dbReference>
<name>A0A1R1AXZ1_PAELA</name>
<evidence type="ECO:0000256" key="7">
    <source>
        <dbReference type="SAM" id="Phobius"/>
    </source>
</evidence>
<dbReference type="SUPFAM" id="SSF161098">
    <property type="entry name" value="MetI-like"/>
    <property type="match status" value="1"/>
</dbReference>
<protein>
    <submittedName>
        <fullName evidence="9">Sugar ABC transporter permease</fullName>
    </submittedName>
</protein>
<evidence type="ECO:0000313" key="9">
    <source>
        <dbReference type="EMBL" id="OME90746.1"/>
    </source>
</evidence>
<dbReference type="Proteomes" id="UP000187074">
    <property type="component" value="Unassembled WGS sequence"/>
</dbReference>
<dbReference type="InterPro" id="IPR000515">
    <property type="entry name" value="MetI-like"/>
</dbReference>
<dbReference type="AlphaFoldDB" id="A0A1R1AXZ1"/>
<feature type="transmembrane region" description="Helical" evidence="7">
    <location>
        <begin position="264"/>
        <end position="283"/>
    </location>
</feature>
<organism evidence="9 10">
    <name type="scientific">Paenibacillus lautus</name>
    <name type="common">Bacillus lautus</name>
    <dbReference type="NCBI Taxonomy" id="1401"/>
    <lineage>
        <taxon>Bacteria</taxon>
        <taxon>Bacillati</taxon>
        <taxon>Bacillota</taxon>
        <taxon>Bacilli</taxon>
        <taxon>Bacillales</taxon>
        <taxon>Paenibacillaceae</taxon>
        <taxon>Paenibacillus</taxon>
    </lineage>
</organism>
<gene>
    <name evidence="9" type="ORF">BK123_20515</name>
</gene>
<reference evidence="9 10" key="1">
    <citation type="submission" date="2016-11" db="EMBL/GenBank/DDBJ databases">
        <title>Paenibacillus species isolates.</title>
        <authorList>
            <person name="Beno S.M."/>
        </authorList>
    </citation>
    <scope>NUCLEOTIDE SEQUENCE [LARGE SCALE GENOMIC DNA]</scope>
    <source>
        <strain evidence="9 10">FSL F4-0100</strain>
    </source>
</reference>
<dbReference type="GO" id="GO:0055085">
    <property type="term" value="P:transmembrane transport"/>
    <property type="evidence" value="ECO:0007669"/>
    <property type="project" value="InterPro"/>
</dbReference>
<feature type="transmembrane region" description="Helical" evidence="7">
    <location>
        <begin position="12"/>
        <end position="33"/>
    </location>
</feature>
<accession>A0A1R1AXZ1</accession>
<sequence length="298" mass="33374">MMEKNRLLGDKLVIAFAYVFIGLFALVCLYPLVLTLSVSFSSEQAVARNGYSIIPLSPSLDTYKYIFVNSGMKLLKSYGVTLFVTTVGTFGALLITSMIAFSLSIKKLKYRNVLAFISNFTIIFSAGLIPWYMVSVNYYGLKNSILALILPSIFSVWNMFLMRTYFASISPSLYEAAEMDGANYFTIYVKVALPLSKTALLTVGLMYALQYWNDWWHALIFINERDLFPLQYFLYNILSNVNAISSGRIPSGASGNITLPAETVKMAITVITIGPIIFLYPYIQKYFVHGIMAGAVKE</sequence>
<proteinExistence type="predicted"/>
<dbReference type="EMBL" id="MRTF01000007">
    <property type="protein sequence ID" value="OME90746.1"/>
    <property type="molecule type" value="Genomic_DNA"/>
</dbReference>
<dbReference type="STRING" id="1401.BK123_20515"/>
<dbReference type="InterPro" id="IPR035906">
    <property type="entry name" value="MetI-like_sf"/>
</dbReference>
<feature type="transmembrane region" description="Helical" evidence="7">
    <location>
        <begin position="78"/>
        <end position="101"/>
    </location>
</feature>
<evidence type="ECO:0000313" key="10">
    <source>
        <dbReference type="Proteomes" id="UP000187074"/>
    </source>
</evidence>
<keyword evidence="5 7" id="KW-1133">Transmembrane helix</keyword>
<evidence type="ECO:0000256" key="1">
    <source>
        <dbReference type="ARBA" id="ARBA00004651"/>
    </source>
</evidence>
<feature type="transmembrane region" description="Helical" evidence="7">
    <location>
        <begin position="187"/>
        <end position="209"/>
    </location>
</feature>
<keyword evidence="2" id="KW-0813">Transport</keyword>
<evidence type="ECO:0000256" key="5">
    <source>
        <dbReference type="ARBA" id="ARBA00022989"/>
    </source>
</evidence>
<feature type="transmembrane region" description="Helical" evidence="7">
    <location>
        <begin position="145"/>
        <end position="166"/>
    </location>
</feature>